<evidence type="ECO:0000256" key="6">
    <source>
        <dbReference type="ARBA" id="ARBA00022989"/>
    </source>
</evidence>
<evidence type="ECO:0000256" key="8">
    <source>
        <dbReference type="ARBA" id="ARBA00023136"/>
    </source>
</evidence>
<dbReference type="EMBL" id="JBJUIK010000014">
    <property type="protein sequence ID" value="KAL3505531.1"/>
    <property type="molecule type" value="Genomic_DNA"/>
</dbReference>
<proteinExistence type="inferred from homology"/>
<feature type="region of interest" description="Disordered" evidence="10">
    <location>
        <begin position="1273"/>
        <end position="1304"/>
    </location>
</feature>
<feature type="region of interest" description="Disordered" evidence="10">
    <location>
        <begin position="78"/>
        <end position="99"/>
    </location>
</feature>
<dbReference type="Proteomes" id="UP001630127">
    <property type="component" value="Unassembled WGS sequence"/>
</dbReference>
<keyword evidence="13" id="KW-1185">Reference proteome</keyword>
<comment type="caution">
    <text evidence="12">The sequence shown here is derived from an EMBL/GenBank/DDBJ whole genome shotgun (WGS) entry which is preliminary data.</text>
</comment>
<evidence type="ECO:0000256" key="4">
    <source>
        <dbReference type="ARBA" id="ARBA00022692"/>
    </source>
</evidence>
<evidence type="ECO:0008006" key="14">
    <source>
        <dbReference type="Google" id="ProtNLM"/>
    </source>
</evidence>
<feature type="transmembrane region" description="Helical" evidence="11">
    <location>
        <begin position="1313"/>
        <end position="1335"/>
    </location>
</feature>
<evidence type="ECO:0000313" key="12">
    <source>
        <dbReference type="EMBL" id="KAL3505531.1"/>
    </source>
</evidence>
<sequence>MTAEIQPDLPLELPELSNNSTTNSKVPSLHIETLHNSPHFPNFPPPHDANGINHHSDEISEDVDADDNSYVFVTHNVDSPLPLDKDQDQDQDHHVNGSAPLDSDLLHHPLDIQNGKLVPHTTSANATQIASSIDGFSILHQEDIMDKCDGDVFPVGCTAASEAIQLNRGGGAVTDADPHQLDSDSSPVLTENRESEVAVSILELHVDLVETPKPEITSLDATKSTDVCRKSHEDGLDSIGQFQDIQQFLHSSLEATPSKSPGSEVSKPNFTAQQHSHSFDEVGDAQESENAHSDATQYEPPLIEVQKVNLEEQCGRDSATLTEERVECGMPPMISEESESSEFDKIGQRDEEETLLSEATENQEIIIRLGSNLVQGIEAENSVNVVDVLSATATAFVPVLNENIDHFPVSSLNGYVPDLKESNDYADDCETHINESNEYADDNCETLLELHKSSADADAWAPATSCLEREIDIVDNPVESLEIVQDSAKEHEFQHGASPLEENIIANNDEVCEPETEVVGNIAVQSIEEVPDIFGEQEIEHATCPPRQSAVVDTDEVIKSEAEVVSSVSGNLEGANFSPVIDTRSEIIRSNGVIDNGFVVGENMQSCFASTTISGTEFELGTANSKDKTSTFKVDDMNYKTEAATLDLERADTYSMSSAAEVKFEVENSSGIGGRDVPCSNTVASQTEVSDGSVVVCESVPSVVPDIKDVQDQGDQLSVLVVKSSDKLLCQGINNVEQSDINEISASLPENSSTDASAAQDVGFGPLTRPFHFLIRMPRFDDLKIREQIRHAHLQVEDKTKHRDAFRLEIQKHKANRHGHAAEYEAAMSQARASKRLVKSKRTEIDSLQAVINKVKNAIYVEEIDARIYNMEYMIQHETLPLKEEKQFIREIKQLKQLREQLSSNIGSQDEVQQALIERDKNEVLLKILKKELDNLKDGVLKAEVIARAAQKKYDDENIKLKELISQFEAANDIRQAAYHHFQSLKRDLFEKKKQFLTYKDNAAAANQYAATKDRGALHQLCVGQVETVMDLWNKTEEFRKEYVHCNMRSTLRRLGTLDGRSLGPDEEPPVLASYVVGRLVSNRANTSPMLPTQILKQESPLELIEDVTTDDSAMVKDVEAKSQTTNSREPVKPTLGIGLATISGRGISDNEISEKEHMPVKEELELERKADELRKAEAAAKMREQLRLEEKAKALEAVDRKKRIAEKAQMRAELRAQKEAELKEKEREKRLRKKERRKAGGAEVPDGNNIGESIPSSESLALTVKELEIKENPPAATIKRPQNKSSLFMKQSKTKSIPPPLRNRGKRKIQQWMWVIISCIVVIVLFLLGNIGFFSNLSNLRQRSYGF</sequence>
<feature type="region of interest" description="Disordered" evidence="10">
    <location>
        <begin position="1217"/>
        <end position="1256"/>
    </location>
</feature>
<comment type="subcellular location">
    <subcellularLocation>
        <location evidence="1">Cell membrane</location>
        <topology evidence="1">Single-pass membrane protein</topology>
    </subcellularLocation>
    <subcellularLocation>
        <location evidence="2">Endoplasmic reticulum membrane</location>
        <topology evidence="2">Single-pass membrane protein</topology>
    </subcellularLocation>
</comment>
<keyword evidence="7" id="KW-0175">Coiled coil</keyword>
<organism evidence="12 13">
    <name type="scientific">Cinchona calisaya</name>
    <dbReference type="NCBI Taxonomy" id="153742"/>
    <lineage>
        <taxon>Eukaryota</taxon>
        <taxon>Viridiplantae</taxon>
        <taxon>Streptophyta</taxon>
        <taxon>Embryophyta</taxon>
        <taxon>Tracheophyta</taxon>
        <taxon>Spermatophyta</taxon>
        <taxon>Magnoliopsida</taxon>
        <taxon>eudicotyledons</taxon>
        <taxon>Gunneridae</taxon>
        <taxon>Pentapetalae</taxon>
        <taxon>asterids</taxon>
        <taxon>lamiids</taxon>
        <taxon>Gentianales</taxon>
        <taxon>Rubiaceae</taxon>
        <taxon>Cinchonoideae</taxon>
        <taxon>Cinchoneae</taxon>
        <taxon>Cinchona</taxon>
    </lineage>
</organism>
<dbReference type="GO" id="GO:0005789">
    <property type="term" value="C:endoplasmic reticulum membrane"/>
    <property type="evidence" value="ECO:0007669"/>
    <property type="project" value="UniProtKB-SubCell"/>
</dbReference>
<keyword evidence="8 11" id="KW-0472">Membrane</keyword>
<dbReference type="GO" id="GO:0005886">
    <property type="term" value="C:plasma membrane"/>
    <property type="evidence" value="ECO:0007669"/>
    <property type="project" value="UniProtKB-SubCell"/>
</dbReference>
<protein>
    <recommendedName>
        <fullName evidence="14">Proton pump-interactor 1</fullName>
    </recommendedName>
</protein>
<feature type="compositionally biased region" description="Polar residues" evidence="10">
    <location>
        <begin position="254"/>
        <end position="276"/>
    </location>
</feature>
<feature type="compositionally biased region" description="Basic and acidic residues" evidence="10">
    <location>
        <begin position="1217"/>
        <end position="1230"/>
    </location>
</feature>
<feature type="compositionally biased region" description="Basic residues" evidence="10">
    <location>
        <begin position="1231"/>
        <end position="1240"/>
    </location>
</feature>
<keyword evidence="4 11" id="KW-0812">Transmembrane</keyword>
<feature type="region of interest" description="Disordered" evidence="10">
    <location>
        <begin position="254"/>
        <end position="299"/>
    </location>
</feature>
<feature type="compositionally biased region" description="Basic and acidic residues" evidence="10">
    <location>
        <begin position="83"/>
        <end position="95"/>
    </location>
</feature>
<gene>
    <name evidence="12" type="ORF">ACH5RR_035372</name>
</gene>
<evidence type="ECO:0000256" key="2">
    <source>
        <dbReference type="ARBA" id="ARBA00004389"/>
    </source>
</evidence>
<dbReference type="PANTHER" id="PTHR32219">
    <property type="entry name" value="RNA-BINDING PROTEIN YLMH-RELATED"/>
    <property type="match status" value="1"/>
</dbReference>
<keyword evidence="6 11" id="KW-1133">Transmembrane helix</keyword>
<evidence type="ECO:0000256" key="1">
    <source>
        <dbReference type="ARBA" id="ARBA00004162"/>
    </source>
</evidence>
<reference evidence="12 13" key="1">
    <citation type="submission" date="2024-11" db="EMBL/GenBank/DDBJ databases">
        <title>A near-complete genome assembly of Cinchona calisaya.</title>
        <authorList>
            <person name="Lian D.C."/>
            <person name="Zhao X.W."/>
            <person name="Wei L."/>
        </authorList>
    </citation>
    <scope>NUCLEOTIDE SEQUENCE [LARGE SCALE GENOMIC DNA]</scope>
    <source>
        <tissue evidence="12">Nenye</tissue>
    </source>
</reference>
<name>A0ABD2YEY8_9GENT</name>
<keyword evidence="3" id="KW-1003">Cell membrane</keyword>
<keyword evidence="5" id="KW-0256">Endoplasmic reticulum</keyword>
<evidence type="ECO:0000256" key="5">
    <source>
        <dbReference type="ARBA" id="ARBA00022824"/>
    </source>
</evidence>
<dbReference type="PANTHER" id="PTHR32219:SF3">
    <property type="entry name" value="CALPONIN-LIKE DOMAIN PROTEIN"/>
    <property type="match status" value="1"/>
</dbReference>
<evidence type="ECO:0000256" key="10">
    <source>
        <dbReference type="SAM" id="MobiDB-lite"/>
    </source>
</evidence>
<evidence type="ECO:0000256" key="9">
    <source>
        <dbReference type="ARBA" id="ARBA00038080"/>
    </source>
</evidence>
<comment type="similarity">
    <text evidence="9">Belongs to the plant Proton pump-interactor protein family.</text>
</comment>
<evidence type="ECO:0000256" key="7">
    <source>
        <dbReference type="ARBA" id="ARBA00023054"/>
    </source>
</evidence>
<evidence type="ECO:0000256" key="11">
    <source>
        <dbReference type="SAM" id="Phobius"/>
    </source>
</evidence>
<accession>A0ABD2YEY8</accession>
<dbReference type="InterPro" id="IPR055282">
    <property type="entry name" value="PPI1-4"/>
</dbReference>
<evidence type="ECO:0000256" key="3">
    <source>
        <dbReference type="ARBA" id="ARBA00022475"/>
    </source>
</evidence>
<feature type="compositionally biased region" description="Polar residues" evidence="10">
    <location>
        <begin position="16"/>
        <end position="26"/>
    </location>
</feature>
<evidence type="ECO:0000313" key="13">
    <source>
        <dbReference type="Proteomes" id="UP001630127"/>
    </source>
</evidence>
<feature type="compositionally biased region" description="Polar residues" evidence="10">
    <location>
        <begin position="1284"/>
        <end position="1296"/>
    </location>
</feature>
<feature type="region of interest" description="Disordered" evidence="10">
    <location>
        <begin position="1"/>
        <end position="28"/>
    </location>
</feature>